<evidence type="ECO:0000313" key="1">
    <source>
        <dbReference type="EMBL" id="MBK1870265.1"/>
    </source>
</evidence>
<proteinExistence type="predicted"/>
<name>A0ACC5RCQ9_9HYPH</name>
<evidence type="ECO:0000313" key="2">
    <source>
        <dbReference type="Proteomes" id="UP000616151"/>
    </source>
</evidence>
<dbReference type="EMBL" id="JAENHL010000008">
    <property type="protein sequence ID" value="MBK1870265.1"/>
    <property type="molecule type" value="Genomic_DNA"/>
</dbReference>
<accession>A0ACC5RCQ9</accession>
<dbReference type="Proteomes" id="UP000616151">
    <property type="component" value="Unassembled WGS sequence"/>
</dbReference>
<protein>
    <submittedName>
        <fullName evidence="1">Dihydrofolate reductase family protein</fullName>
    </submittedName>
</protein>
<organism evidence="1 2">
    <name type="scientific">Taklimakanibacter albus</name>
    <dbReference type="NCBI Taxonomy" id="2800327"/>
    <lineage>
        <taxon>Bacteria</taxon>
        <taxon>Pseudomonadati</taxon>
        <taxon>Pseudomonadota</taxon>
        <taxon>Alphaproteobacteria</taxon>
        <taxon>Hyphomicrobiales</taxon>
        <taxon>Aestuariivirgaceae</taxon>
        <taxon>Taklimakanibacter</taxon>
    </lineage>
</organism>
<comment type="caution">
    <text evidence="1">The sequence shown here is derived from an EMBL/GenBank/DDBJ whole genome shotgun (WGS) entry which is preliminary data.</text>
</comment>
<gene>
    <name evidence="1" type="ORF">JHL16_28135</name>
</gene>
<sequence>MRKIVFQMMATLNGRLDQPYEWLHSVCEGQYRRIDQIYSTYDTVLVGRVTYEEMAAYWPTALSETEGTETNRKMARRMRDYRKLVFSRRKGQALTGWQNVEHVIAADDKALRDFLSDLKEQPGGNIHLSGGASFAQSVIGLGLIDEYHFFLYPAVSSGSVWFERWPGDHGLKLIARESYENGVVWLHYAAQPRETKPQPDSFTELLS</sequence>
<keyword evidence="2" id="KW-1185">Reference proteome</keyword>
<reference evidence="1" key="1">
    <citation type="submission" date="2021-01" db="EMBL/GenBank/DDBJ databases">
        <authorList>
            <person name="Sun Q."/>
        </authorList>
    </citation>
    <scope>NUCLEOTIDE SEQUENCE</scope>
    <source>
        <strain evidence="1">YIM B02566</strain>
    </source>
</reference>